<evidence type="ECO:0000256" key="1">
    <source>
        <dbReference type="SAM" id="MobiDB-lite"/>
    </source>
</evidence>
<dbReference type="AlphaFoldDB" id="A0A646KDH2"/>
<dbReference type="OrthoDB" id="883590at2"/>
<sequence>MTLAASHLPGQPIRRPVPDGDRAIRVARDRGVRHDGAGPALRAEGGAEFVSRYIRSRGQPGGPPLGSGEPAEDPEVSNARTADGIQAAHALR</sequence>
<feature type="region of interest" description="Disordered" evidence="1">
    <location>
        <begin position="54"/>
        <end position="92"/>
    </location>
</feature>
<dbReference type="EMBL" id="VCLA01000018">
    <property type="protein sequence ID" value="MQS99045.1"/>
    <property type="molecule type" value="Genomic_DNA"/>
</dbReference>
<dbReference type="RefSeq" id="WP_153520769.1">
    <property type="nucleotide sequence ID" value="NZ_JBEPDZ010000016.1"/>
</dbReference>
<organism evidence="2 3">
    <name type="scientific">Streptomyces jumonjinensis</name>
    <dbReference type="NCBI Taxonomy" id="1945"/>
    <lineage>
        <taxon>Bacteria</taxon>
        <taxon>Bacillati</taxon>
        <taxon>Actinomycetota</taxon>
        <taxon>Actinomycetes</taxon>
        <taxon>Kitasatosporales</taxon>
        <taxon>Streptomycetaceae</taxon>
        <taxon>Streptomyces</taxon>
    </lineage>
</organism>
<comment type="caution">
    <text evidence="2">The sequence shown here is derived from an EMBL/GenBank/DDBJ whole genome shotgun (WGS) entry which is preliminary data.</text>
</comment>
<gene>
    <name evidence="2" type="ORF">FF041_02170</name>
</gene>
<feature type="region of interest" description="Disordered" evidence="1">
    <location>
        <begin position="1"/>
        <end position="21"/>
    </location>
</feature>
<dbReference type="Proteomes" id="UP000419138">
    <property type="component" value="Unassembled WGS sequence"/>
</dbReference>
<accession>A0A646KDH2</accession>
<protein>
    <submittedName>
        <fullName evidence="2">Uncharacterized protein</fullName>
    </submittedName>
</protein>
<proteinExistence type="predicted"/>
<reference evidence="2 3" key="1">
    <citation type="submission" date="2019-05" db="EMBL/GenBank/DDBJ databases">
        <title>Comparative genomics and metabolomics analyses of clavulanic acid producing Streptomyces species provides insight into specialized metabolism and evolution of beta-lactam biosynthetic gene clusters.</title>
        <authorList>
            <person name="Moore M.A."/>
            <person name="Cruz-Morales P."/>
            <person name="Barona Gomez F."/>
            <person name="Kapil T."/>
        </authorList>
    </citation>
    <scope>NUCLEOTIDE SEQUENCE [LARGE SCALE GENOMIC DNA]</scope>
    <source>
        <strain evidence="2 3">NRRL 5741</strain>
    </source>
</reference>
<evidence type="ECO:0000313" key="3">
    <source>
        <dbReference type="Proteomes" id="UP000419138"/>
    </source>
</evidence>
<evidence type="ECO:0000313" key="2">
    <source>
        <dbReference type="EMBL" id="MQS99045.1"/>
    </source>
</evidence>
<keyword evidence="3" id="KW-1185">Reference proteome</keyword>
<name>A0A646KDH2_STRJU</name>